<dbReference type="OrthoDB" id="525039at2"/>
<dbReference type="Gene3D" id="2.40.260.10">
    <property type="entry name" value="Sortase"/>
    <property type="match status" value="1"/>
</dbReference>
<dbReference type="CDD" id="cd05829">
    <property type="entry name" value="Sortase_F"/>
    <property type="match status" value="1"/>
</dbReference>
<sequence>MTIVTRRLLAVLALTIGLIAASAAGAGFVLNRQPVAVRWAAAGSLPVPIGPIAALPQSRNGDNVPRPVTLIIPSIGVQTKLTDLGVTASGALQVPPSTTVAGWYARGPRPGAIGSAVIAGHIDSRTGPGVFFFLSRLHPGDRIYVRRADKTLALFRVTAVRSYAKQHFPTLAVYGPVPDAELRLITCGGTFDPATRSYLSNVVVYAVQTAGTTG</sequence>
<dbReference type="InterPro" id="IPR005754">
    <property type="entry name" value="Sortase"/>
</dbReference>
<name>A0A6P2BUT8_9ACTN</name>
<comment type="caution">
    <text evidence="2">The sequence shown here is derived from an EMBL/GenBank/DDBJ whole genome shotgun (WGS) entry which is preliminary data.</text>
</comment>
<dbReference type="Pfam" id="PF04203">
    <property type="entry name" value="Sortase"/>
    <property type="match status" value="1"/>
</dbReference>
<dbReference type="Proteomes" id="UP000460272">
    <property type="component" value="Unassembled WGS sequence"/>
</dbReference>
<dbReference type="InterPro" id="IPR042001">
    <property type="entry name" value="Sortase_F"/>
</dbReference>
<evidence type="ECO:0000313" key="2">
    <source>
        <dbReference type="EMBL" id="TVZ01885.1"/>
    </source>
</evidence>
<dbReference type="SUPFAM" id="SSF63817">
    <property type="entry name" value="Sortase"/>
    <property type="match status" value="1"/>
</dbReference>
<protein>
    <submittedName>
        <fullName evidence="2">Class F sortase</fullName>
    </submittedName>
</protein>
<organism evidence="2 3">
    <name type="scientific">Trebonia kvetii</name>
    <dbReference type="NCBI Taxonomy" id="2480626"/>
    <lineage>
        <taxon>Bacteria</taxon>
        <taxon>Bacillati</taxon>
        <taxon>Actinomycetota</taxon>
        <taxon>Actinomycetes</taxon>
        <taxon>Streptosporangiales</taxon>
        <taxon>Treboniaceae</taxon>
        <taxon>Trebonia</taxon>
    </lineage>
</organism>
<dbReference type="InterPro" id="IPR023365">
    <property type="entry name" value="Sortase_dom-sf"/>
</dbReference>
<dbReference type="GO" id="GO:0016787">
    <property type="term" value="F:hydrolase activity"/>
    <property type="evidence" value="ECO:0007669"/>
    <property type="project" value="UniProtKB-KW"/>
</dbReference>
<keyword evidence="1" id="KW-0378">Hydrolase</keyword>
<dbReference type="AlphaFoldDB" id="A0A6P2BUT8"/>
<gene>
    <name evidence="2" type="ORF">EAS64_31080</name>
</gene>
<accession>A0A6P2BUT8</accession>
<keyword evidence="3" id="KW-1185">Reference proteome</keyword>
<evidence type="ECO:0000313" key="3">
    <source>
        <dbReference type="Proteomes" id="UP000460272"/>
    </source>
</evidence>
<dbReference type="EMBL" id="RPFW01000006">
    <property type="protein sequence ID" value="TVZ01885.1"/>
    <property type="molecule type" value="Genomic_DNA"/>
</dbReference>
<proteinExistence type="predicted"/>
<dbReference type="NCBIfam" id="NF033748">
    <property type="entry name" value="class_F_sortase"/>
    <property type="match status" value="1"/>
</dbReference>
<evidence type="ECO:0000256" key="1">
    <source>
        <dbReference type="ARBA" id="ARBA00022801"/>
    </source>
</evidence>
<reference evidence="2 3" key="1">
    <citation type="submission" date="2018-11" db="EMBL/GenBank/DDBJ databases">
        <title>Trebonia kvetii gen.nov., sp.nov., a novel acidophilic actinobacterium, and proposal of the new actinobacterial family Treboniaceae fam. nov.</title>
        <authorList>
            <person name="Rapoport D."/>
            <person name="Sagova-Mareckova M."/>
            <person name="Sedlacek I."/>
            <person name="Provaznik J."/>
            <person name="Kralova S."/>
            <person name="Pavlinic D."/>
            <person name="Benes V."/>
            <person name="Kopecky J."/>
        </authorList>
    </citation>
    <scope>NUCLEOTIDE SEQUENCE [LARGE SCALE GENOMIC DNA]</scope>
    <source>
        <strain evidence="2 3">15Tr583</strain>
    </source>
</reference>